<evidence type="ECO:0000313" key="2">
    <source>
        <dbReference type="Proteomes" id="UP000002895"/>
    </source>
</evidence>
<evidence type="ECO:0000313" key="1">
    <source>
        <dbReference type="EMBL" id="AFM69654.1"/>
    </source>
</evidence>
<accession>I6T8X9</accession>
<organism evidence="1 2">
    <name type="scientific">Enterococcus hirae (strain ATCC 9790 / DSM 20160 / JCM 8729 / LMG 6399 / NBRC 3181 / NCIMB 6459 / NCDO 1258 / NCTC 12367 / WDCM 00089 / R)</name>
    <dbReference type="NCBI Taxonomy" id="768486"/>
    <lineage>
        <taxon>Bacteria</taxon>
        <taxon>Bacillati</taxon>
        <taxon>Bacillota</taxon>
        <taxon>Bacilli</taxon>
        <taxon>Lactobacillales</taxon>
        <taxon>Enterococcaceae</taxon>
        <taxon>Enterococcus</taxon>
    </lineage>
</organism>
<dbReference type="HOGENOM" id="CLU_3364809_0_0_9"/>
<reference evidence="1 2" key="1">
    <citation type="journal article" date="2012" name="J. Bacteriol.">
        <title>Genome sequence of Enterococcus hirae (Streptococcus faecalis) ATCC 9790, a model organism for the study of ion transport, bioenergetics, and copper homeostasis.</title>
        <authorList>
            <person name="Gaechter T."/>
            <person name="Wunderlin C."/>
            <person name="Schmidheini T."/>
            <person name="Solioz M."/>
        </authorList>
    </citation>
    <scope>NUCLEOTIDE SEQUENCE [LARGE SCALE GENOMIC DNA]</scope>
    <source>
        <strain evidence="2">ATCC 9790 / DSM 20160 / JCM 8729 / LMG 6399 / NBRC 3181 / NCIMB 6459 / NCDO 1258 / NCTC 12367 / WDCM 00089 / R</strain>
    </source>
</reference>
<protein>
    <submittedName>
        <fullName evidence="1">Uncharacterized protein</fullName>
    </submittedName>
</protein>
<dbReference type="EMBL" id="CP003504">
    <property type="protein sequence ID" value="AFM69654.1"/>
    <property type="molecule type" value="Genomic_DNA"/>
</dbReference>
<proteinExistence type="predicted"/>
<gene>
    <name evidence="1" type="ordered locus">EHR_03410</name>
</gene>
<dbReference type="KEGG" id="ehr:EHR_03410"/>
<dbReference type="Proteomes" id="UP000002895">
    <property type="component" value="Chromosome"/>
</dbReference>
<sequence length="35" mass="4096">MPQTTNRQLTLKKKSDMLLFINLRILPLILSLTLK</sequence>
<keyword evidence="2" id="KW-1185">Reference proteome</keyword>
<name>I6T8X9_ENTHA</name>
<dbReference type="AlphaFoldDB" id="I6T8X9"/>